<gene>
    <name evidence="2" type="ORF">BO71DRAFT_39540</name>
</gene>
<proteinExistence type="predicted"/>
<feature type="domain" description="2EXR" evidence="1">
    <location>
        <begin position="2"/>
        <end position="121"/>
    </location>
</feature>
<name>A0A319D3W9_9EURO</name>
<evidence type="ECO:0000259" key="1">
    <source>
        <dbReference type="Pfam" id="PF20150"/>
    </source>
</evidence>
<protein>
    <recommendedName>
        <fullName evidence="1">2EXR domain-containing protein</fullName>
    </recommendedName>
</protein>
<dbReference type="Pfam" id="PF20150">
    <property type="entry name" value="2EXR"/>
    <property type="match status" value="1"/>
</dbReference>
<evidence type="ECO:0000313" key="2">
    <source>
        <dbReference type="EMBL" id="PYH91791.1"/>
    </source>
</evidence>
<accession>A0A319D3W9</accession>
<dbReference type="OrthoDB" id="3546385at2759"/>
<sequence length="279" mass="31821">MFTRFPDLPPELRNYIWHLALPDEIRPGVLFQFRRGCWGPLPLTESHLAYDPATPDDNIALEFFPDRLEPIQARIPHLLVNKEAHGIARSWVRKRGFGIQYCLERAAHMATRQFDPEHDTLYLPSTLFQDFCVEPLDRQAELDLMERIIHSGEGLSRIAVSTGLLRSEFDAIDDIRECFPQLKVMFLIDEAPDHLAAEEAWEIQQGGSFVYDSGHGLFEWSDGKCHCKECVHGSIKKIIHDDIEVEGGVYMALHSSIPGFEVRLVSVIERGVDMSKLPS</sequence>
<dbReference type="VEuPathDB" id="FungiDB:BO71DRAFT_39540"/>
<reference evidence="2 3" key="1">
    <citation type="submission" date="2018-02" db="EMBL/GenBank/DDBJ databases">
        <title>The genomes of Aspergillus section Nigri reveals drivers in fungal speciation.</title>
        <authorList>
            <consortium name="DOE Joint Genome Institute"/>
            <person name="Vesth T.C."/>
            <person name="Nybo J."/>
            <person name="Theobald S."/>
            <person name="Brandl J."/>
            <person name="Frisvad J.C."/>
            <person name="Nielsen K.F."/>
            <person name="Lyhne E.K."/>
            <person name="Kogle M.E."/>
            <person name="Kuo A."/>
            <person name="Riley R."/>
            <person name="Clum A."/>
            <person name="Nolan M."/>
            <person name="Lipzen A."/>
            <person name="Salamov A."/>
            <person name="Henrissat B."/>
            <person name="Wiebenga A."/>
            <person name="De vries R.P."/>
            <person name="Grigoriev I.V."/>
            <person name="Mortensen U.H."/>
            <person name="Andersen M.R."/>
            <person name="Baker S.E."/>
        </authorList>
    </citation>
    <scope>NUCLEOTIDE SEQUENCE [LARGE SCALE GENOMIC DNA]</scope>
    <source>
        <strain evidence="2 3">CBS 707.79</strain>
    </source>
</reference>
<evidence type="ECO:0000313" key="3">
    <source>
        <dbReference type="Proteomes" id="UP000247810"/>
    </source>
</evidence>
<dbReference type="EMBL" id="KZ825934">
    <property type="protein sequence ID" value="PYH91791.1"/>
    <property type="molecule type" value="Genomic_DNA"/>
</dbReference>
<dbReference type="InterPro" id="IPR045518">
    <property type="entry name" value="2EXR"/>
</dbReference>
<dbReference type="Proteomes" id="UP000247810">
    <property type="component" value="Unassembled WGS sequence"/>
</dbReference>
<dbReference type="AlphaFoldDB" id="A0A319D3W9"/>
<keyword evidence="3" id="KW-1185">Reference proteome</keyword>
<organism evidence="2 3">
    <name type="scientific">Aspergillus ellipticus CBS 707.79</name>
    <dbReference type="NCBI Taxonomy" id="1448320"/>
    <lineage>
        <taxon>Eukaryota</taxon>
        <taxon>Fungi</taxon>
        <taxon>Dikarya</taxon>
        <taxon>Ascomycota</taxon>
        <taxon>Pezizomycotina</taxon>
        <taxon>Eurotiomycetes</taxon>
        <taxon>Eurotiomycetidae</taxon>
        <taxon>Eurotiales</taxon>
        <taxon>Aspergillaceae</taxon>
        <taxon>Aspergillus</taxon>
        <taxon>Aspergillus subgen. Circumdati</taxon>
    </lineage>
</organism>